<dbReference type="Proteomes" id="UP000198862">
    <property type="component" value="Unassembled WGS sequence"/>
</dbReference>
<dbReference type="GO" id="GO:0005829">
    <property type="term" value="C:cytosol"/>
    <property type="evidence" value="ECO:0007669"/>
    <property type="project" value="TreeGrafter"/>
</dbReference>
<sequence length="95" mass="11280">MRVSIYLLLSIWLATIFTIEDERFRQNNMGLHWTDSFGIAESLCDKYSEQDPSRIRFTQLRNLVLSLDEFDDDPEHCGERVLEAIQQAWIDEVRE</sequence>
<dbReference type="PANTHER" id="PTHR37532:SF1">
    <property type="entry name" value="PROTEIN ISCX"/>
    <property type="match status" value="1"/>
</dbReference>
<dbReference type="EMBL" id="FOLO01000015">
    <property type="protein sequence ID" value="SFC67705.1"/>
    <property type="molecule type" value="Genomic_DNA"/>
</dbReference>
<organism evidence="1 2">
    <name type="scientific">Pseudoalteromonas denitrificans DSM 6059</name>
    <dbReference type="NCBI Taxonomy" id="1123010"/>
    <lineage>
        <taxon>Bacteria</taxon>
        <taxon>Pseudomonadati</taxon>
        <taxon>Pseudomonadota</taxon>
        <taxon>Gammaproteobacteria</taxon>
        <taxon>Alteromonadales</taxon>
        <taxon>Pseudoalteromonadaceae</taxon>
        <taxon>Pseudoalteromonas</taxon>
    </lineage>
</organism>
<dbReference type="GO" id="GO:0008198">
    <property type="term" value="F:ferrous iron binding"/>
    <property type="evidence" value="ECO:0007669"/>
    <property type="project" value="TreeGrafter"/>
</dbReference>
<dbReference type="PANTHER" id="PTHR37532">
    <property type="entry name" value="PROTEIN ISCX"/>
    <property type="match status" value="1"/>
</dbReference>
<dbReference type="NCBIfam" id="TIGR03412">
    <property type="entry name" value="iscX_yfhJ"/>
    <property type="match status" value="1"/>
</dbReference>
<dbReference type="SUPFAM" id="SSF140319">
    <property type="entry name" value="IscX-like"/>
    <property type="match status" value="1"/>
</dbReference>
<protein>
    <submittedName>
        <fullName evidence="1">FeS assembly protein IscX</fullName>
    </submittedName>
</protein>
<accession>A0A1I1L422</accession>
<dbReference type="GO" id="GO:0016226">
    <property type="term" value="P:iron-sulfur cluster assembly"/>
    <property type="evidence" value="ECO:0007669"/>
    <property type="project" value="InterPro"/>
</dbReference>
<evidence type="ECO:0000313" key="1">
    <source>
        <dbReference type="EMBL" id="SFC67705.1"/>
    </source>
</evidence>
<evidence type="ECO:0000313" key="2">
    <source>
        <dbReference type="Proteomes" id="UP000198862"/>
    </source>
</evidence>
<dbReference type="Pfam" id="PF04384">
    <property type="entry name" value="Fe-S_assembly"/>
    <property type="match status" value="1"/>
</dbReference>
<dbReference type="AlphaFoldDB" id="A0A1I1L422"/>
<dbReference type="InterPro" id="IPR007479">
    <property type="entry name" value="ISC_FeS_clus_asmbl_IscsX"/>
</dbReference>
<keyword evidence="2" id="KW-1185">Reference proteome</keyword>
<name>A0A1I1L422_9GAMM</name>
<dbReference type="Gene3D" id="1.10.10.600">
    <property type="entry name" value="IscX-like"/>
    <property type="match status" value="1"/>
</dbReference>
<dbReference type="STRING" id="1123010.SAMN02745724_02240"/>
<reference evidence="1 2" key="1">
    <citation type="submission" date="2016-10" db="EMBL/GenBank/DDBJ databases">
        <authorList>
            <person name="de Groot N.N."/>
        </authorList>
    </citation>
    <scope>NUCLEOTIDE SEQUENCE [LARGE SCALE GENOMIC DNA]</scope>
    <source>
        <strain evidence="1 2">DSM 6059</strain>
    </source>
</reference>
<dbReference type="InterPro" id="IPR036762">
    <property type="entry name" value="IscX-like_sf"/>
</dbReference>
<proteinExistence type="predicted"/>
<gene>
    <name evidence="1" type="ORF">SAMN02745724_02240</name>
</gene>